<dbReference type="Pfam" id="PF01636">
    <property type="entry name" value="APH"/>
    <property type="match status" value="1"/>
</dbReference>
<dbReference type="Proteomes" id="UP000462362">
    <property type="component" value="Unassembled WGS sequence"/>
</dbReference>
<keyword evidence="5 8" id="KW-0418">Kinase</keyword>
<evidence type="ECO:0000256" key="6">
    <source>
        <dbReference type="ARBA" id="ARBA00022840"/>
    </source>
</evidence>
<accession>A0A6I3S3M2</accession>
<comment type="pathway">
    <text evidence="8">Amino-acid biosynthesis; L-threonine biosynthesis; L-threonine from L-aspartate: step 4/5.</text>
</comment>
<evidence type="ECO:0000256" key="7">
    <source>
        <dbReference type="ARBA" id="ARBA00038240"/>
    </source>
</evidence>
<keyword evidence="2 8" id="KW-0808">Transferase</keyword>
<dbReference type="EMBL" id="WNCL01000045">
    <property type="protein sequence ID" value="MTU44081.1"/>
    <property type="molecule type" value="Genomic_DNA"/>
</dbReference>
<dbReference type="UniPathway" id="UPA00050">
    <property type="reaction ID" value="UER00064"/>
</dbReference>
<dbReference type="AlphaFoldDB" id="A0A6I3S3M2"/>
<evidence type="ECO:0000256" key="9">
    <source>
        <dbReference type="NCBIfam" id="TIGR00938"/>
    </source>
</evidence>
<evidence type="ECO:0000313" key="11">
    <source>
        <dbReference type="EMBL" id="MTU44081.1"/>
    </source>
</evidence>
<dbReference type="NCBIfam" id="NF003558">
    <property type="entry name" value="PRK05231.1"/>
    <property type="match status" value="1"/>
</dbReference>
<evidence type="ECO:0000256" key="1">
    <source>
        <dbReference type="ARBA" id="ARBA00022605"/>
    </source>
</evidence>
<name>A0A6I3S3M2_9BURK</name>
<dbReference type="RefSeq" id="WP_149888971.1">
    <property type="nucleotide sequence ID" value="NZ_DBGEHT010000141.1"/>
</dbReference>
<dbReference type="GO" id="GO:0004413">
    <property type="term" value="F:homoserine kinase activity"/>
    <property type="evidence" value="ECO:0007669"/>
    <property type="project" value="UniProtKB-UniRule"/>
</dbReference>
<evidence type="ECO:0000313" key="12">
    <source>
        <dbReference type="Proteomes" id="UP000462362"/>
    </source>
</evidence>
<keyword evidence="6 8" id="KW-0067">ATP-binding</keyword>
<dbReference type="NCBIfam" id="TIGR00938">
    <property type="entry name" value="thrB_alt"/>
    <property type="match status" value="1"/>
</dbReference>
<feature type="domain" description="Aminoglycoside phosphotransferase" evidence="10">
    <location>
        <begin position="28"/>
        <end position="262"/>
    </location>
</feature>
<dbReference type="CDD" id="cd05153">
    <property type="entry name" value="HomoserineK_II"/>
    <property type="match status" value="1"/>
</dbReference>
<dbReference type="InterPro" id="IPR005280">
    <property type="entry name" value="Homoserine_kinase_II"/>
</dbReference>
<reference evidence="11 12" key="1">
    <citation type="journal article" date="2019" name="Nat. Med.">
        <title>A library of human gut bacterial isolates paired with longitudinal multiomics data enables mechanistic microbiome research.</title>
        <authorList>
            <person name="Poyet M."/>
            <person name="Groussin M."/>
            <person name="Gibbons S.M."/>
            <person name="Avila-Pacheco J."/>
            <person name="Jiang X."/>
            <person name="Kearney S.M."/>
            <person name="Perrotta A.R."/>
            <person name="Berdy B."/>
            <person name="Zhao S."/>
            <person name="Lieberman T.D."/>
            <person name="Swanson P.K."/>
            <person name="Smith M."/>
            <person name="Roesemann S."/>
            <person name="Alexander J.E."/>
            <person name="Rich S.A."/>
            <person name="Livny J."/>
            <person name="Vlamakis H."/>
            <person name="Clish C."/>
            <person name="Bullock K."/>
            <person name="Deik A."/>
            <person name="Scott J."/>
            <person name="Pierce K.A."/>
            <person name="Xavier R.J."/>
            <person name="Alm E.J."/>
        </authorList>
    </citation>
    <scope>NUCLEOTIDE SEQUENCE [LARGE SCALE GENOMIC DNA]</scope>
    <source>
        <strain evidence="11 12">BIOML-A2</strain>
    </source>
</reference>
<dbReference type="HAMAP" id="MF_00301">
    <property type="entry name" value="Homoser_kinase_2"/>
    <property type="match status" value="1"/>
</dbReference>
<evidence type="ECO:0000256" key="4">
    <source>
        <dbReference type="ARBA" id="ARBA00022741"/>
    </source>
</evidence>
<dbReference type="EC" id="2.7.1.39" evidence="8 9"/>
<comment type="catalytic activity">
    <reaction evidence="8">
        <text>L-homoserine + ATP = O-phospho-L-homoserine + ADP + H(+)</text>
        <dbReference type="Rhea" id="RHEA:13985"/>
        <dbReference type="ChEBI" id="CHEBI:15378"/>
        <dbReference type="ChEBI" id="CHEBI:30616"/>
        <dbReference type="ChEBI" id="CHEBI:57476"/>
        <dbReference type="ChEBI" id="CHEBI:57590"/>
        <dbReference type="ChEBI" id="CHEBI:456216"/>
        <dbReference type="EC" id="2.7.1.39"/>
    </reaction>
</comment>
<proteinExistence type="inferred from homology"/>
<dbReference type="InterPro" id="IPR011009">
    <property type="entry name" value="Kinase-like_dom_sf"/>
</dbReference>
<sequence length="324" mass="36885">MAVFTEVSNTQLDELLSHYDIGQARFLKSIASGIENSNFYLDTDKGKYVLTIFERLNKDQLPYYLELTSHLGKKCLAVSYPIPRKDGGLLSEINGKPCSIAPCLSGTYIEKPSAKACREMGEMLAKMHNAVEDFPLSQENTKGSAFWLSSMPLLKPYIPDRLYQMLEEEVTRQLELQKSPEYQALPAGAVHADLFRNNALINKNGDDESLAGVIDFYFACNAPFLYDLAVTLNDWTIDLETGEFEPERAQAMLEGYNSVRPLTEEDHKLWQDILSAAALRFWVSRLYDYYMPRPASLLTPHDPAHFERILKLRRESAPEDLPWI</sequence>
<gene>
    <name evidence="8" type="primary">thrB</name>
    <name evidence="11" type="ORF">GMD42_10810</name>
</gene>
<dbReference type="Gene3D" id="3.90.1200.10">
    <property type="match status" value="1"/>
</dbReference>
<evidence type="ECO:0000256" key="2">
    <source>
        <dbReference type="ARBA" id="ARBA00022679"/>
    </source>
</evidence>
<evidence type="ECO:0000256" key="3">
    <source>
        <dbReference type="ARBA" id="ARBA00022697"/>
    </source>
</evidence>
<dbReference type="GO" id="GO:0005524">
    <property type="term" value="F:ATP binding"/>
    <property type="evidence" value="ECO:0007669"/>
    <property type="project" value="UniProtKB-KW"/>
</dbReference>
<protein>
    <recommendedName>
        <fullName evidence="8 9">Homoserine kinase</fullName>
        <shortName evidence="8">HK</shortName>
        <shortName evidence="8">HSK</shortName>
        <ecNumber evidence="8 9">2.7.1.39</ecNumber>
    </recommendedName>
</protein>
<keyword evidence="4 8" id="KW-0547">Nucleotide-binding</keyword>
<keyword evidence="3 8" id="KW-0791">Threonine biosynthesis</keyword>
<keyword evidence="1 8" id="KW-0028">Amino-acid biosynthesis</keyword>
<evidence type="ECO:0000256" key="8">
    <source>
        <dbReference type="HAMAP-Rule" id="MF_00301"/>
    </source>
</evidence>
<dbReference type="Gene3D" id="3.30.200.20">
    <property type="entry name" value="Phosphorylase Kinase, domain 1"/>
    <property type="match status" value="1"/>
</dbReference>
<organism evidence="11 12">
    <name type="scientific">Parasutterella excrementihominis</name>
    <dbReference type="NCBI Taxonomy" id="487175"/>
    <lineage>
        <taxon>Bacteria</taxon>
        <taxon>Pseudomonadati</taxon>
        <taxon>Pseudomonadota</taxon>
        <taxon>Betaproteobacteria</taxon>
        <taxon>Burkholderiales</taxon>
        <taxon>Sutterellaceae</taxon>
        <taxon>Parasutterella</taxon>
    </lineage>
</organism>
<dbReference type="PANTHER" id="PTHR21064">
    <property type="entry name" value="AMINOGLYCOSIDE PHOSPHOTRANSFERASE DOMAIN-CONTAINING PROTEIN-RELATED"/>
    <property type="match status" value="1"/>
</dbReference>
<evidence type="ECO:0000259" key="10">
    <source>
        <dbReference type="Pfam" id="PF01636"/>
    </source>
</evidence>
<dbReference type="PANTHER" id="PTHR21064:SF6">
    <property type="entry name" value="AMINOGLYCOSIDE PHOSPHOTRANSFERASE DOMAIN-CONTAINING PROTEIN"/>
    <property type="match status" value="1"/>
</dbReference>
<dbReference type="InterPro" id="IPR050249">
    <property type="entry name" value="Pseudomonas-type_ThrB"/>
</dbReference>
<dbReference type="InterPro" id="IPR002575">
    <property type="entry name" value="Aminoglycoside_PTrfase"/>
</dbReference>
<dbReference type="SUPFAM" id="SSF56112">
    <property type="entry name" value="Protein kinase-like (PK-like)"/>
    <property type="match status" value="1"/>
</dbReference>
<dbReference type="GO" id="GO:0009088">
    <property type="term" value="P:threonine biosynthetic process"/>
    <property type="evidence" value="ECO:0007669"/>
    <property type="project" value="UniProtKB-UniRule"/>
</dbReference>
<comment type="similarity">
    <text evidence="7 8">Belongs to the pseudomonas-type ThrB family.</text>
</comment>
<evidence type="ECO:0000256" key="5">
    <source>
        <dbReference type="ARBA" id="ARBA00022777"/>
    </source>
</evidence>
<comment type="caution">
    <text evidence="11">The sequence shown here is derived from an EMBL/GenBank/DDBJ whole genome shotgun (WGS) entry which is preliminary data.</text>
</comment>